<evidence type="ECO:0000256" key="1">
    <source>
        <dbReference type="ARBA" id="ARBA00004370"/>
    </source>
</evidence>
<keyword evidence="7" id="KW-1003">Cell membrane</keyword>
<accession>A0A212JVM5</accession>
<dbReference type="RefSeq" id="WP_192113070.1">
    <property type="nucleotide sequence ID" value="NZ_CABSIF010000003.1"/>
</dbReference>
<dbReference type="PRINTS" id="PR00125">
    <property type="entry name" value="ATPASEDELTA"/>
</dbReference>
<keyword evidence="2 7" id="KW-0813">Transport</keyword>
<dbReference type="GO" id="GO:0046933">
    <property type="term" value="F:proton-transporting ATP synthase activity, rotational mechanism"/>
    <property type="evidence" value="ECO:0007669"/>
    <property type="project" value="UniProtKB-UniRule"/>
</dbReference>
<evidence type="ECO:0000256" key="3">
    <source>
        <dbReference type="ARBA" id="ARBA00022781"/>
    </source>
</evidence>
<dbReference type="GO" id="GO:0005886">
    <property type="term" value="C:plasma membrane"/>
    <property type="evidence" value="ECO:0007669"/>
    <property type="project" value="UniProtKB-SubCell"/>
</dbReference>
<dbReference type="InterPro" id="IPR020781">
    <property type="entry name" value="ATPase_OSCP/d_CS"/>
</dbReference>
<keyword evidence="3 7" id="KW-0375">Hydrogen ion transport</keyword>
<dbReference type="PANTHER" id="PTHR11910">
    <property type="entry name" value="ATP SYNTHASE DELTA CHAIN"/>
    <property type="match status" value="1"/>
</dbReference>
<dbReference type="InterPro" id="IPR026015">
    <property type="entry name" value="ATP_synth_OSCP/delta_N_sf"/>
</dbReference>
<evidence type="ECO:0000256" key="6">
    <source>
        <dbReference type="ARBA" id="ARBA00023310"/>
    </source>
</evidence>
<organism evidence="8">
    <name type="scientific">uncultured Desulfovibrio sp</name>
    <dbReference type="NCBI Taxonomy" id="167968"/>
    <lineage>
        <taxon>Bacteria</taxon>
        <taxon>Pseudomonadati</taxon>
        <taxon>Thermodesulfobacteriota</taxon>
        <taxon>Desulfovibrionia</taxon>
        <taxon>Desulfovibrionales</taxon>
        <taxon>Desulfovibrionaceae</taxon>
        <taxon>Desulfovibrio</taxon>
        <taxon>environmental samples</taxon>
    </lineage>
</organism>
<dbReference type="EMBL" id="FLUP01000001">
    <property type="protein sequence ID" value="SBW03509.1"/>
    <property type="molecule type" value="Genomic_DNA"/>
</dbReference>
<comment type="subcellular location">
    <subcellularLocation>
        <location evidence="7">Cell membrane</location>
        <topology evidence="7">Peripheral membrane protein</topology>
    </subcellularLocation>
    <subcellularLocation>
        <location evidence="1">Membrane</location>
    </subcellularLocation>
</comment>
<keyword evidence="4 7" id="KW-0406">Ion transport</keyword>
<gene>
    <name evidence="7 8" type="primary">atpH</name>
    <name evidence="8" type="ORF">KM92DES2_11804</name>
</gene>
<name>A0A212JVM5_9BACT</name>
<dbReference type="InterPro" id="IPR000711">
    <property type="entry name" value="ATPase_OSCP/dsu"/>
</dbReference>
<keyword evidence="5 7" id="KW-0472">Membrane</keyword>
<evidence type="ECO:0000256" key="5">
    <source>
        <dbReference type="ARBA" id="ARBA00023136"/>
    </source>
</evidence>
<evidence type="ECO:0000256" key="4">
    <source>
        <dbReference type="ARBA" id="ARBA00023065"/>
    </source>
</evidence>
<dbReference type="Gene3D" id="1.10.520.20">
    <property type="entry name" value="N-terminal domain of the delta subunit of the F1F0-ATP synthase"/>
    <property type="match status" value="1"/>
</dbReference>
<dbReference type="Pfam" id="PF00213">
    <property type="entry name" value="OSCP"/>
    <property type="match status" value="1"/>
</dbReference>
<dbReference type="PROSITE" id="PS00389">
    <property type="entry name" value="ATPASE_DELTA"/>
    <property type="match status" value="1"/>
</dbReference>
<keyword evidence="6 7" id="KW-0066">ATP synthesis</keyword>
<evidence type="ECO:0000256" key="7">
    <source>
        <dbReference type="HAMAP-Rule" id="MF_01416"/>
    </source>
</evidence>
<proteinExistence type="inferred from homology"/>
<dbReference type="AlphaFoldDB" id="A0A212JVM5"/>
<evidence type="ECO:0000313" key="8">
    <source>
        <dbReference type="EMBL" id="SBW03509.1"/>
    </source>
</evidence>
<comment type="similarity">
    <text evidence="7">Belongs to the ATPase delta chain family.</text>
</comment>
<comment type="function">
    <text evidence="7">This protein is part of the stalk that links CF(0) to CF(1). It either transmits conformational changes from CF(0) to CF(1) or is implicated in proton conduction.</text>
</comment>
<dbReference type="GO" id="GO:0045259">
    <property type="term" value="C:proton-transporting ATP synthase complex"/>
    <property type="evidence" value="ECO:0007669"/>
    <property type="project" value="UniProtKB-KW"/>
</dbReference>
<evidence type="ECO:0000256" key="2">
    <source>
        <dbReference type="ARBA" id="ARBA00022448"/>
    </source>
</evidence>
<reference evidence="8" key="1">
    <citation type="submission" date="2016-04" db="EMBL/GenBank/DDBJ databases">
        <authorList>
            <person name="Evans L.H."/>
            <person name="Alamgir A."/>
            <person name="Owens N."/>
            <person name="Weber N.D."/>
            <person name="Virtaneva K."/>
            <person name="Barbian K."/>
            <person name="Babar A."/>
            <person name="Rosenke K."/>
        </authorList>
    </citation>
    <scope>NUCLEOTIDE SEQUENCE</scope>
    <source>
        <strain evidence="8">92-2</strain>
    </source>
</reference>
<dbReference type="NCBIfam" id="TIGR01145">
    <property type="entry name" value="ATP_synt_delta"/>
    <property type="match status" value="1"/>
</dbReference>
<sequence length="183" mass="19818">MINTVVARRYANAIFALGKKDGDAALSSRGDCLASLGEMLAAAPGLDLTLKSPVIGVSEKKAVLDKLLTKLKADETMRNFCFLLADKERLAFLSEIAAWYGKLLDEAKGIIRGQCITAVQLSADKKSKLKDTLQQKAGTDIELTFAVDKDILGGMVLKMGDRVLDASLRAQLGILRETFKRGE</sequence>
<dbReference type="SUPFAM" id="SSF47928">
    <property type="entry name" value="N-terminal domain of the delta subunit of the F1F0-ATP synthase"/>
    <property type="match status" value="1"/>
</dbReference>
<protein>
    <recommendedName>
        <fullName evidence="7">ATP synthase subunit delta</fullName>
    </recommendedName>
    <alternativeName>
        <fullName evidence="7">ATP synthase F(1) sector subunit delta</fullName>
    </alternativeName>
    <alternativeName>
        <fullName evidence="7">F-type ATPase subunit delta</fullName>
        <shortName evidence="7">F-ATPase subunit delta</shortName>
    </alternativeName>
</protein>
<keyword evidence="7" id="KW-0139">CF(1)</keyword>
<dbReference type="HAMAP" id="MF_01416">
    <property type="entry name" value="ATP_synth_delta_bact"/>
    <property type="match status" value="1"/>
</dbReference>
<comment type="function">
    <text evidence="7">F(1)F(0) ATP synthase produces ATP from ADP in the presence of a proton or sodium gradient. F-type ATPases consist of two structural domains, F(1) containing the extramembraneous catalytic core and F(0) containing the membrane proton channel, linked together by a central stalk and a peripheral stalk. During catalysis, ATP synthesis in the catalytic domain of F(1) is coupled via a rotary mechanism of the central stalk subunits to proton translocation.</text>
</comment>